<reference evidence="2 3" key="1">
    <citation type="journal article" date="2014" name="Genome Announc.">
        <title>Complete genome sequence of Magnetospirillum gryphiswaldense MSR-1.</title>
        <authorList>
            <person name="Wang X."/>
            <person name="Wang Q."/>
            <person name="Zhang W."/>
            <person name="Wang Y."/>
            <person name="Li L."/>
            <person name="Wen T."/>
            <person name="Zhang T."/>
            <person name="Zhang Y."/>
            <person name="Xu J."/>
            <person name="Hu J."/>
            <person name="Li S."/>
            <person name="Liu L."/>
            <person name="Liu J."/>
            <person name="Jiang W."/>
            <person name="Tian J."/>
            <person name="Li Y."/>
            <person name="Schuler D."/>
            <person name="Wang L."/>
            <person name="Li J."/>
        </authorList>
    </citation>
    <scope>NUCLEOTIDE SEQUENCE [LARGE SCALE GENOMIC DNA]</scope>
    <source>
        <strain evidence="3">DSM 6361 / JCM 21280 / NBRC 15271 / MSR-1</strain>
    </source>
</reference>
<dbReference type="Proteomes" id="UP000018922">
    <property type="component" value="Chromosome I"/>
</dbReference>
<organism evidence="2 3">
    <name type="scientific">Magnetospirillum gryphiswaldense (strain DSM 6361 / JCM 21280 / NBRC 15271 / MSR-1)</name>
    <dbReference type="NCBI Taxonomy" id="431944"/>
    <lineage>
        <taxon>Bacteria</taxon>
        <taxon>Pseudomonadati</taxon>
        <taxon>Pseudomonadota</taxon>
        <taxon>Alphaproteobacteria</taxon>
        <taxon>Rhodospirillales</taxon>
        <taxon>Rhodospirillaceae</taxon>
        <taxon>Magnetospirillum</taxon>
    </lineage>
</organism>
<protein>
    <submittedName>
        <fullName evidence="2">Glycosyl transferase family 2</fullName>
    </submittedName>
</protein>
<dbReference type="PANTHER" id="PTHR43685:SF11">
    <property type="entry name" value="GLYCOSYLTRANSFERASE TAGX-RELATED"/>
    <property type="match status" value="1"/>
</dbReference>
<dbReference type="eggNOG" id="COG1216">
    <property type="taxonomic scope" value="Bacteria"/>
</dbReference>
<keyword evidence="2" id="KW-0808">Transferase</keyword>
<dbReference type="Pfam" id="PF00535">
    <property type="entry name" value="Glycos_transf_2"/>
    <property type="match status" value="1"/>
</dbReference>
<dbReference type="KEGG" id="mgy:MGMSRv2__4197"/>
<evidence type="ECO:0000259" key="1">
    <source>
        <dbReference type="Pfam" id="PF00535"/>
    </source>
</evidence>
<dbReference type="InterPro" id="IPR050834">
    <property type="entry name" value="Glycosyltransf_2"/>
</dbReference>
<dbReference type="HOGENOM" id="CLU_945941_0_0_5"/>
<name>V6F7T0_MAGGM</name>
<keyword evidence="3" id="KW-1185">Reference proteome</keyword>
<dbReference type="InterPro" id="IPR029044">
    <property type="entry name" value="Nucleotide-diphossugar_trans"/>
</dbReference>
<dbReference type="AlphaFoldDB" id="V6F7T0"/>
<evidence type="ECO:0000313" key="2">
    <source>
        <dbReference type="EMBL" id="CDL01412.1"/>
    </source>
</evidence>
<dbReference type="STRING" id="1430440.MGMSRv2__4197"/>
<dbReference type="SUPFAM" id="SSF53448">
    <property type="entry name" value="Nucleotide-diphospho-sugar transferases"/>
    <property type="match status" value="1"/>
</dbReference>
<dbReference type="GO" id="GO:0016740">
    <property type="term" value="F:transferase activity"/>
    <property type="evidence" value="ECO:0007669"/>
    <property type="project" value="UniProtKB-KW"/>
</dbReference>
<accession>V6F7T0</accession>
<proteinExistence type="predicted"/>
<evidence type="ECO:0000313" key="3">
    <source>
        <dbReference type="Proteomes" id="UP000018922"/>
    </source>
</evidence>
<dbReference type="PANTHER" id="PTHR43685">
    <property type="entry name" value="GLYCOSYLTRANSFERASE"/>
    <property type="match status" value="1"/>
</dbReference>
<dbReference type="EMBL" id="HG794546">
    <property type="protein sequence ID" value="CDL01412.1"/>
    <property type="molecule type" value="Genomic_DNA"/>
</dbReference>
<dbReference type="Gene3D" id="3.90.550.10">
    <property type="entry name" value="Spore Coat Polysaccharide Biosynthesis Protein SpsA, Chain A"/>
    <property type="match status" value="1"/>
</dbReference>
<gene>
    <name evidence="2" type="ordered locus">MGMSRv2__4197</name>
</gene>
<feature type="domain" description="Glycosyltransferase 2-like" evidence="1">
    <location>
        <begin position="9"/>
        <end position="111"/>
    </location>
</feature>
<dbReference type="InterPro" id="IPR001173">
    <property type="entry name" value="Glyco_trans_2-like"/>
</dbReference>
<sequence>MTSPPRLSVLSTNRNMAHWLPETLDSIFRQSFDGFEAIMVDGASTDASVDVLAAYPRLRWISEPDANANEGFDKAIAMARGEYVTFCPVSDGYLSRNWFARAVAELDADPSLSLVWGADALMTEDGDLYGLVFPQFHRKPAPCGRDFLPYWLGTHLWFPEQNYVIRRSVLSRLWPSRRSPSYFDHWNPFLRIILGFHTGGYLSKFLPIIPNWRRLHVDSVTEATKEHGLRTLTQYVDEIDAYGRAVLNGSVRHLFRAGDGTKIGAVELHELPELTERIAHWRTSHPVHGPRNLG</sequence>